<dbReference type="Gene3D" id="2.40.400.10">
    <property type="entry name" value="Acetoacetate decarboxylase-like"/>
    <property type="match status" value="1"/>
</dbReference>
<organism evidence="1 2">
    <name type="scientific">Crucibulum laeve</name>
    <dbReference type="NCBI Taxonomy" id="68775"/>
    <lineage>
        <taxon>Eukaryota</taxon>
        <taxon>Fungi</taxon>
        <taxon>Dikarya</taxon>
        <taxon>Basidiomycota</taxon>
        <taxon>Agaricomycotina</taxon>
        <taxon>Agaricomycetes</taxon>
        <taxon>Agaricomycetidae</taxon>
        <taxon>Agaricales</taxon>
        <taxon>Agaricineae</taxon>
        <taxon>Nidulariaceae</taxon>
        <taxon>Crucibulum</taxon>
    </lineage>
</organism>
<dbReference type="STRING" id="68775.A0A5C3LY20"/>
<keyword evidence="2" id="KW-1185">Reference proteome</keyword>
<proteinExistence type="predicted"/>
<gene>
    <name evidence="1" type="ORF">BDQ12DRAFT_684030</name>
</gene>
<sequence length="248" mass="26511">MSEIQVAPAPWKLTCRSWIFLLSPLSKSASFPAGFSAPNEADIMTTGGEFIGGPGQIQLVSYTDSPVGPYDELIYVPGRWKYANGNVGFRITRIYVSSKESTANGRRNWNIPKQVADFDYSPGTNGTTNFSVTLPGSSTPFFKASIKPIPILSSISIPATTTILGSYSKLIQPPLPAGDKPEEVSTTQWAELVPIMKGSVRMVSVVPGFEGGKVGDSIAFPAVQPWGVGTAMEGVDVDFGVSTFYDSL</sequence>
<evidence type="ECO:0000313" key="2">
    <source>
        <dbReference type="Proteomes" id="UP000308652"/>
    </source>
</evidence>
<dbReference type="AlphaFoldDB" id="A0A5C3LY20"/>
<dbReference type="EMBL" id="ML213604">
    <property type="protein sequence ID" value="TFK38139.1"/>
    <property type="molecule type" value="Genomic_DNA"/>
</dbReference>
<reference evidence="1 2" key="1">
    <citation type="journal article" date="2019" name="Nat. Ecol. Evol.">
        <title>Megaphylogeny resolves global patterns of mushroom evolution.</title>
        <authorList>
            <person name="Varga T."/>
            <person name="Krizsan K."/>
            <person name="Foldi C."/>
            <person name="Dima B."/>
            <person name="Sanchez-Garcia M."/>
            <person name="Sanchez-Ramirez S."/>
            <person name="Szollosi G.J."/>
            <person name="Szarkandi J.G."/>
            <person name="Papp V."/>
            <person name="Albert L."/>
            <person name="Andreopoulos W."/>
            <person name="Angelini C."/>
            <person name="Antonin V."/>
            <person name="Barry K.W."/>
            <person name="Bougher N.L."/>
            <person name="Buchanan P."/>
            <person name="Buyck B."/>
            <person name="Bense V."/>
            <person name="Catcheside P."/>
            <person name="Chovatia M."/>
            <person name="Cooper J."/>
            <person name="Damon W."/>
            <person name="Desjardin D."/>
            <person name="Finy P."/>
            <person name="Geml J."/>
            <person name="Haridas S."/>
            <person name="Hughes K."/>
            <person name="Justo A."/>
            <person name="Karasinski D."/>
            <person name="Kautmanova I."/>
            <person name="Kiss B."/>
            <person name="Kocsube S."/>
            <person name="Kotiranta H."/>
            <person name="LaButti K.M."/>
            <person name="Lechner B.E."/>
            <person name="Liimatainen K."/>
            <person name="Lipzen A."/>
            <person name="Lukacs Z."/>
            <person name="Mihaltcheva S."/>
            <person name="Morgado L.N."/>
            <person name="Niskanen T."/>
            <person name="Noordeloos M.E."/>
            <person name="Ohm R.A."/>
            <person name="Ortiz-Santana B."/>
            <person name="Ovrebo C."/>
            <person name="Racz N."/>
            <person name="Riley R."/>
            <person name="Savchenko A."/>
            <person name="Shiryaev A."/>
            <person name="Soop K."/>
            <person name="Spirin V."/>
            <person name="Szebenyi C."/>
            <person name="Tomsovsky M."/>
            <person name="Tulloss R.E."/>
            <person name="Uehling J."/>
            <person name="Grigoriev I.V."/>
            <person name="Vagvolgyi C."/>
            <person name="Papp T."/>
            <person name="Martin F.M."/>
            <person name="Miettinen O."/>
            <person name="Hibbett D.S."/>
            <person name="Nagy L.G."/>
        </authorList>
    </citation>
    <scope>NUCLEOTIDE SEQUENCE [LARGE SCALE GENOMIC DNA]</scope>
    <source>
        <strain evidence="1 2">CBS 166.37</strain>
    </source>
</reference>
<evidence type="ECO:0000313" key="1">
    <source>
        <dbReference type="EMBL" id="TFK38139.1"/>
    </source>
</evidence>
<dbReference type="OrthoDB" id="9970474at2759"/>
<dbReference type="Proteomes" id="UP000308652">
    <property type="component" value="Unassembled WGS sequence"/>
</dbReference>
<dbReference type="SUPFAM" id="SSF160104">
    <property type="entry name" value="Acetoacetate decarboxylase-like"/>
    <property type="match status" value="1"/>
</dbReference>
<protein>
    <submittedName>
        <fullName evidence="1">Uncharacterized protein</fullName>
    </submittedName>
</protein>
<dbReference type="PANTHER" id="PTHR40518:SF1">
    <property type="entry name" value="ACETOACETATE DECARBOXYLASE"/>
    <property type="match status" value="1"/>
</dbReference>
<dbReference type="InterPro" id="IPR023375">
    <property type="entry name" value="ADC_dom_sf"/>
</dbReference>
<name>A0A5C3LY20_9AGAR</name>
<dbReference type="PANTHER" id="PTHR40518">
    <property type="entry name" value="ACETOACETATE DECARBOXYLASE"/>
    <property type="match status" value="1"/>
</dbReference>
<accession>A0A5C3LY20</accession>